<keyword evidence="2" id="KW-1185">Reference proteome</keyword>
<sequence length="174" mass="19660">MDIAKTASALKQRGDTAFRQGNYALATEFYTQAIDTDHDNQQTRLARELETVKKVVKAGMERPINSLVFERAWREYGAHPELLYEYLRHISAEELPMLFRTSLESWHIAQIAAAAEYAQSERNDETFGATLLGALPGIERFGLAVLFLGEGDRHSVQKIIKSSECEHVLAAQYE</sequence>
<organism evidence="1 2">
    <name type="scientific">Kickxella alabastrina</name>
    <dbReference type="NCBI Taxonomy" id="61397"/>
    <lineage>
        <taxon>Eukaryota</taxon>
        <taxon>Fungi</taxon>
        <taxon>Fungi incertae sedis</taxon>
        <taxon>Zoopagomycota</taxon>
        <taxon>Kickxellomycotina</taxon>
        <taxon>Kickxellomycetes</taxon>
        <taxon>Kickxellales</taxon>
        <taxon>Kickxellaceae</taxon>
        <taxon>Kickxella</taxon>
    </lineage>
</organism>
<proteinExistence type="predicted"/>
<name>A0ACC1IK36_9FUNG</name>
<gene>
    <name evidence="1" type="ORF">LPJ66_003657</name>
</gene>
<dbReference type="Proteomes" id="UP001150581">
    <property type="component" value="Unassembled WGS sequence"/>
</dbReference>
<protein>
    <submittedName>
        <fullName evidence="1">Uncharacterized protein</fullName>
    </submittedName>
</protein>
<accession>A0ACC1IK36</accession>
<evidence type="ECO:0000313" key="2">
    <source>
        <dbReference type="Proteomes" id="UP001150581"/>
    </source>
</evidence>
<reference evidence="1" key="1">
    <citation type="submission" date="2022-07" db="EMBL/GenBank/DDBJ databases">
        <title>Phylogenomic reconstructions and comparative analyses of Kickxellomycotina fungi.</title>
        <authorList>
            <person name="Reynolds N.K."/>
            <person name="Stajich J.E."/>
            <person name="Barry K."/>
            <person name="Grigoriev I.V."/>
            <person name="Crous P."/>
            <person name="Smith M.E."/>
        </authorList>
    </citation>
    <scope>NUCLEOTIDE SEQUENCE</scope>
    <source>
        <strain evidence="1">Benny 63K</strain>
    </source>
</reference>
<dbReference type="EMBL" id="JANBPG010000379">
    <property type="protein sequence ID" value="KAJ1896995.1"/>
    <property type="molecule type" value="Genomic_DNA"/>
</dbReference>
<comment type="caution">
    <text evidence="1">The sequence shown here is derived from an EMBL/GenBank/DDBJ whole genome shotgun (WGS) entry which is preliminary data.</text>
</comment>
<evidence type="ECO:0000313" key="1">
    <source>
        <dbReference type="EMBL" id="KAJ1896995.1"/>
    </source>
</evidence>